<organism evidence="1 2">
    <name type="scientific">Gottfriedia solisilvae</name>
    <dbReference type="NCBI Taxonomy" id="1516104"/>
    <lineage>
        <taxon>Bacteria</taxon>
        <taxon>Bacillati</taxon>
        <taxon>Bacillota</taxon>
        <taxon>Bacilli</taxon>
        <taxon>Bacillales</taxon>
        <taxon>Bacillaceae</taxon>
        <taxon>Gottfriedia</taxon>
    </lineage>
</organism>
<gene>
    <name evidence="1" type="ORF">GCM10007380_15610</name>
</gene>
<protein>
    <submittedName>
        <fullName evidence="1">Uncharacterized protein</fullName>
    </submittedName>
</protein>
<reference evidence="2" key="1">
    <citation type="journal article" date="2019" name="Int. J. Syst. Evol. Microbiol.">
        <title>The Global Catalogue of Microorganisms (GCM) 10K type strain sequencing project: providing services to taxonomists for standard genome sequencing and annotation.</title>
        <authorList>
            <consortium name="The Broad Institute Genomics Platform"/>
            <consortium name="The Broad Institute Genome Sequencing Center for Infectious Disease"/>
            <person name="Wu L."/>
            <person name="Ma J."/>
        </authorList>
    </citation>
    <scope>NUCLEOTIDE SEQUENCE [LARGE SCALE GENOMIC DNA]</scope>
    <source>
        <strain evidence="2">CGMCC 1.14993</strain>
    </source>
</reference>
<proteinExistence type="predicted"/>
<evidence type="ECO:0000313" key="1">
    <source>
        <dbReference type="EMBL" id="GGI12977.1"/>
    </source>
</evidence>
<keyword evidence="2" id="KW-1185">Reference proteome</keyword>
<dbReference type="Proteomes" id="UP000626244">
    <property type="component" value="Unassembled WGS sequence"/>
</dbReference>
<dbReference type="RefSeq" id="WP_087997963.1">
    <property type="nucleotide sequence ID" value="NZ_BMHB01000001.1"/>
</dbReference>
<comment type="caution">
    <text evidence="1">The sequence shown here is derived from an EMBL/GenBank/DDBJ whole genome shotgun (WGS) entry which is preliminary data.</text>
</comment>
<dbReference type="OrthoDB" id="2942589at2"/>
<evidence type="ECO:0000313" key="2">
    <source>
        <dbReference type="Proteomes" id="UP000626244"/>
    </source>
</evidence>
<dbReference type="AlphaFoldDB" id="A0A8J3AL91"/>
<sequence>MKLTSNLTQKYKENFKEILLPLGFIIKGSLFIRVTNNEIIQTINIFKKSPFDFTLNIGIFPFSRDNDKSLLKEGSFRLYDFGDYDSGEFRYNPLSIKSIQEELEKCKYQFKKEILPIFESVQTEEDFLKFEIDSDLQNYGEIRYMSDEKLHLFLKFKNYEGALKVVEAYINQNISAIIDNHRSEFDSEDKFQIFLNSELKELNELKKAIESNDTNFLNHIVLTKIENTKTMLNGYGYKF</sequence>
<name>A0A8J3AL91_9BACI</name>
<accession>A0A8J3AL91</accession>
<dbReference type="EMBL" id="BMHB01000001">
    <property type="protein sequence ID" value="GGI12977.1"/>
    <property type="molecule type" value="Genomic_DNA"/>
</dbReference>